<dbReference type="Pfam" id="PF18940">
    <property type="entry name" value="DUF5687"/>
    <property type="match status" value="1"/>
</dbReference>
<evidence type="ECO:0000313" key="2">
    <source>
        <dbReference type="EMBL" id="URW79073.1"/>
    </source>
</evidence>
<protein>
    <submittedName>
        <fullName evidence="2">DUF5687 family protein</fullName>
    </submittedName>
</protein>
<name>A0A9J6ZMZ4_9BACT</name>
<gene>
    <name evidence="3" type="ORF">M9189_06255</name>
    <name evidence="2" type="ORF">M9189_09435</name>
</gene>
<feature type="transmembrane region" description="Helical" evidence="1">
    <location>
        <begin position="102"/>
        <end position="128"/>
    </location>
</feature>
<feature type="transmembrane region" description="Helical" evidence="1">
    <location>
        <begin position="140"/>
        <end position="157"/>
    </location>
</feature>
<feature type="transmembrane region" description="Helical" evidence="1">
    <location>
        <begin position="418"/>
        <end position="440"/>
    </location>
</feature>
<dbReference type="RefSeq" id="WP_250722680.1">
    <property type="nucleotide sequence ID" value="NZ_CP098400.1"/>
</dbReference>
<dbReference type="KEGG" id="alkq:M9189_09435"/>
<feature type="transmembrane region" description="Helical" evidence="1">
    <location>
        <begin position="277"/>
        <end position="295"/>
    </location>
</feature>
<keyword evidence="4" id="KW-1185">Reference proteome</keyword>
<reference evidence="2" key="1">
    <citation type="submission" date="2022-05" db="EMBL/GenBank/DDBJ databases">
        <authorList>
            <person name="Sun X."/>
        </authorList>
    </citation>
    <scope>NUCLEOTIDE SEQUENCE</scope>
    <source>
        <strain evidence="2">Ai-910</strain>
    </source>
</reference>
<sequence>MYKLLTHQWKEKIRSSFWQKNIILNIVLGILGLYLILNFIAVSFFADKILLDVFKDCDVIESFTRLLFYYLLFDLIARFFFQQLPTISIQPYLTLPIKKNTLIHYPIIKSVFSFFNLLAILLILPFFIKNIYLTQSFQFSLLWIVTVLSLIAGNNFLNFSLKKYFSRQALISLLFLSFVGLLIYLDIAKIISISEYFSAAIFYLVNTTTFIFVPALFAVISYYWAYTILKNNAYIEDSQKLTIKKSNGFSFLNNYGEIGQLIGVELKMILRNKRPRSLLYISGLFVLYGFMFYKNENLDNYIILSLSGLLLPAMFSTNYGQFLFSWESSFFDSYLTNKISHFNYIKSKHIFFSISSSIGFLLVLPYALISSKIAFINAAFLLYNIGISSIIMMFFCTFNTSYIDLGKSQFMNYQGTGITQFLVILPIIGIPLLIYFLHKILGILPYYYYSIAVIGLIGIALNKHMLEMVESRFMKRRYKMAVGFRKK</sequence>
<proteinExistence type="predicted"/>
<keyword evidence="1" id="KW-1133">Transmembrane helix</keyword>
<keyword evidence="1" id="KW-0812">Transmembrane</keyword>
<dbReference type="EMBL" id="CP098400">
    <property type="protein sequence ID" value="URW80953.1"/>
    <property type="molecule type" value="Genomic_DNA"/>
</dbReference>
<organism evidence="2 4">
    <name type="scientific">Xiashengella succiniciproducens</name>
    <dbReference type="NCBI Taxonomy" id="2949635"/>
    <lineage>
        <taxon>Bacteria</taxon>
        <taxon>Pseudomonadati</taxon>
        <taxon>Bacteroidota</taxon>
        <taxon>Bacteroidia</taxon>
        <taxon>Marinilabiliales</taxon>
        <taxon>Marinilabiliaceae</taxon>
        <taxon>Xiashengella</taxon>
    </lineage>
</organism>
<dbReference type="AlphaFoldDB" id="A0A9J6ZMZ4"/>
<accession>A0A9J6ZMZ4</accession>
<feature type="transmembrane region" description="Helical" evidence="1">
    <location>
        <begin position="375"/>
        <end position="398"/>
    </location>
</feature>
<dbReference type="InterPro" id="IPR043742">
    <property type="entry name" value="DUF5687"/>
</dbReference>
<dbReference type="Proteomes" id="UP001056426">
    <property type="component" value="Chromosome"/>
</dbReference>
<evidence type="ECO:0000313" key="3">
    <source>
        <dbReference type="EMBL" id="URW80953.1"/>
    </source>
</evidence>
<keyword evidence="1" id="KW-0472">Membrane</keyword>
<evidence type="ECO:0000313" key="4">
    <source>
        <dbReference type="Proteomes" id="UP001056426"/>
    </source>
</evidence>
<dbReference type="KEGG" id="alkq:M9189_06255"/>
<feature type="transmembrane region" description="Helical" evidence="1">
    <location>
        <begin position="301"/>
        <end position="320"/>
    </location>
</feature>
<reference evidence="2" key="2">
    <citation type="submission" date="2022-06" db="EMBL/GenBank/DDBJ databases">
        <title>Xiashengella guii gen. nov. sp. nov., a bacterium isolated form anaerobic digestion tank.</title>
        <authorList>
            <person name="Huang H."/>
        </authorList>
    </citation>
    <scope>NUCLEOTIDE SEQUENCE</scope>
    <source>
        <strain evidence="2">Ai-910</strain>
    </source>
</reference>
<evidence type="ECO:0000256" key="1">
    <source>
        <dbReference type="SAM" id="Phobius"/>
    </source>
</evidence>
<feature type="transmembrane region" description="Helical" evidence="1">
    <location>
        <begin position="350"/>
        <end position="369"/>
    </location>
</feature>
<feature type="transmembrane region" description="Helical" evidence="1">
    <location>
        <begin position="169"/>
        <end position="188"/>
    </location>
</feature>
<feature type="transmembrane region" description="Helical" evidence="1">
    <location>
        <begin position="66"/>
        <end position="81"/>
    </location>
</feature>
<feature type="transmembrane region" description="Helical" evidence="1">
    <location>
        <begin position="200"/>
        <end position="225"/>
    </location>
</feature>
<dbReference type="EMBL" id="CP098400">
    <property type="protein sequence ID" value="URW79073.1"/>
    <property type="molecule type" value="Genomic_DNA"/>
</dbReference>
<feature type="transmembrane region" description="Helical" evidence="1">
    <location>
        <begin position="446"/>
        <end position="466"/>
    </location>
</feature>
<feature type="transmembrane region" description="Helical" evidence="1">
    <location>
        <begin position="21"/>
        <end position="46"/>
    </location>
</feature>